<dbReference type="SUPFAM" id="SSF49695">
    <property type="entry name" value="gamma-Crystallin-like"/>
    <property type="match status" value="1"/>
</dbReference>
<dbReference type="Proteomes" id="UP000473014">
    <property type="component" value="Unassembled WGS sequence"/>
</dbReference>
<proteinExistence type="predicted"/>
<evidence type="ECO:0000313" key="2">
    <source>
        <dbReference type="Proteomes" id="UP000473014"/>
    </source>
</evidence>
<organism evidence="1 2">
    <name type="scientific">Streptomyces taklimakanensis</name>
    <dbReference type="NCBI Taxonomy" id="2569853"/>
    <lineage>
        <taxon>Bacteria</taxon>
        <taxon>Bacillati</taxon>
        <taxon>Actinomycetota</taxon>
        <taxon>Actinomycetes</taxon>
        <taxon>Kitasatosporales</taxon>
        <taxon>Streptomycetaceae</taxon>
        <taxon>Streptomyces</taxon>
    </lineage>
</organism>
<reference evidence="1 2" key="1">
    <citation type="submission" date="2019-11" db="EMBL/GenBank/DDBJ databases">
        <authorList>
            <person name="Yuan L."/>
        </authorList>
    </citation>
    <scope>NUCLEOTIDE SEQUENCE [LARGE SCALE GENOMIC DNA]</scope>
    <source>
        <strain evidence="1 2">TRM43335</strain>
    </source>
</reference>
<name>A0A6G2BA89_9ACTN</name>
<dbReference type="AlphaFoldDB" id="A0A6G2BA89"/>
<dbReference type="Gene3D" id="2.60.20.10">
    <property type="entry name" value="Crystallins"/>
    <property type="match status" value="1"/>
</dbReference>
<accession>A0A6G2BA89</accession>
<comment type="caution">
    <text evidence="1">The sequence shown here is derived from an EMBL/GenBank/DDBJ whole genome shotgun (WGS) entry which is preliminary data.</text>
</comment>
<sequence length="153" mass="16585">MDLRGGERSCFSSFTDAVAAATDGRITDAPASPRRAAGDTAFRAEAKGLAASAEAARSSDVIQGTFFEDENYGGDSLTVYGAAPCEKDGWVDYQLDLSDDWKNKITSVQPWANCWIWLYPEPGLNGDRDGPFKENTPNIGPFMNDRTQSIGFS</sequence>
<keyword evidence="2" id="KW-1185">Reference proteome</keyword>
<protein>
    <submittedName>
        <fullName evidence="1">Uncharacterized protein</fullName>
    </submittedName>
</protein>
<gene>
    <name evidence="1" type="ORF">F0L17_07555</name>
</gene>
<dbReference type="InterPro" id="IPR011024">
    <property type="entry name" value="G_crystallin-like"/>
</dbReference>
<evidence type="ECO:0000313" key="1">
    <source>
        <dbReference type="EMBL" id="MTE18989.1"/>
    </source>
</evidence>
<dbReference type="EMBL" id="WIXO01000001">
    <property type="protein sequence ID" value="MTE18989.1"/>
    <property type="molecule type" value="Genomic_DNA"/>
</dbReference>